<dbReference type="RefSeq" id="WP_188610407.1">
    <property type="nucleotide sequence ID" value="NZ_BMGG01000006.1"/>
</dbReference>
<dbReference type="EMBL" id="BMGG01000006">
    <property type="protein sequence ID" value="GGC73056.1"/>
    <property type="molecule type" value="Genomic_DNA"/>
</dbReference>
<proteinExistence type="predicted"/>
<feature type="compositionally biased region" description="Polar residues" evidence="1">
    <location>
        <begin position="336"/>
        <end position="349"/>
    </location>
</feature>
<feature type="region of interest" description="Disordered" evidence="1">
    <location>
        <begin position="144"/>
        <end position="177"/>
    </location>
</feature>
<organism evidence="3 4">
    <name type="scientific">Chelatococcus reniformis</name>
    <dbReference type="NCBI Taxonomy" id="1494448"/>
    <lineage>
        <taxon>Bacteria</taxon>
        <taxon>Pseudomonadati</taxon>
        <taxon>Pseudomonadota</taxon>
        <taxon>Alphaproteobacteria</taxon>
        <taxon>Hyphomicrobiales</taxon>
        <taxon>Chelatococcaceae</taxon>
        <taxon>Chelatococcus</taxon>
    </lineage>
</organism>
<reference evidence="3" key="2">
    <citation type="submission" date="2020-09" db="EMBL/GenBank/DDBJ databases">
        <authorList>
            <person name="Sun Q."/>
            <person name="Zhou Y."/>
        </authorList>
    </citation>
    <scope>NUCLEOTIDE SEQUENCE</scope>
    <source>
        <strain evidence="3">CGMCC 1.12919</strain>
    </source>
</reference>
<dbReference type="Pfam" id="PF11064">
    <property type="entry name" value="DUF2865"/>
    <property type="match status" value="1"/>
</dbReference>
<dbReference type="Proteomes" id="UP000637002">
    <property type="component" value="Unassembled WGS sequence"/>
</dbReference>
<gene>
    <name evidence="3" type="ORF">GCM10010994_34300</name>
</gene>
<feature type="compositionally biased region" description="Basic and acidic residues" evidence="1">
    <location>
        <begin position="301"/>
        <end position="313"/>
    </location>
</feature>
<keyword evidence="4" id="KW-1185">Reference proteome</keyword>
<sequence>MARRFALRSAFIASVLLAAPAVAVAQSPSCDRFRAELASLGRGGDARAAASARALRGELGRLQSYAANLGCDRVNFLFFGQPKPQQCGAIEAQLRHVSAEYNRAMAQSQGSEPRRQQLMAAIRQNCDPGSAGGRQPNFFERLFGVRPGDSMDEANRAPDDQLPTEGDPSEQRQTRYGGSRTVCVRSCDGYFFPLPTGSRDGAPEMCQALCPATETLVYFMPADGAIERAGNREGKPYTELPNASKYKRSLDPACTCRKPGESWTAALQHGEELLGPRRNDIIVTAEKAEELSRVKPVAKPAETKPADVRDKQAKTPASAEPDEEPMPDPAAVPTASHESSGIGPQTIDSQRAVGTREGQVREVIGANGQKQNVRVVAPNIFASPTTADKAE</sequence>
<accession>A0A916UHL8</accession>
<feature type="signal peptide" evidence="2">
    <location>
        <begin position="1"/>
        <end position="25"/>
    </location>
</feature>
<evidence type="ECO:0000256" key="1">
    <source>
        <dbReference type="SAM" id="MobiDB-lite"/>
    </source>
</evidence>
<dbReference type="AlphaFoldDB" id="A0A916UHL8"/>
<feature type="compositionally biased region" description="Polar residues" evidence="1">
    <location>
        <begin position="382"/>
        <end position="391"/>
    </location>
</feature>
<keyword evidence="2" id="KW-0732">Signal</keyword>
<evidence type="ECO:0000313" key="4">
    <source>
        <dbReference type="Proteomes" id="UP000637002"/>
    </source>
</evidence>
<dbReference type="InterPro" id="IPR021293">
    <property type="entry name" value="DUF2865"/>
</dbReference>
<feature type="region of interest" description="Disordered" evidence="1">
    <location>
        <begin position="289"/>
        <end position="391"/>
    </location>
</feature>
<evidence type="ECO:0008006" key="5">
    <source>
        <dbReference type="Google" id="ProtNLM"/>
    </source>
</evidence>
<evidence type="ECO:0000313" key="3">
    <source>
        <dbReference type="EMBL" id="GGC73056.1"/>
    </source>
</evidence>
<feature type="chain" id="PRO_5037134087" description="DUF2865 domain-containing protein" evidence="2">
    <location>
        <begin position="26"/>
        <end position="391"/>
    </location>
</feature>
<protein>
    <recommendedName>
        <fullName evidence="5">DUF2865 domain-containing protein</fullName>
    </recommendedName>
</protein>
<name>A0A916UHL8_9HYPH</name>
<evidence type="ECO:0000256" key="2">
    <source>
        <dbReference type="SAM" id="SignalP"/>
    </source>
</evidence>
<reference evidence="3" key="1">
    <citation type="journal article" date="2014" name="Int. J. Syst. Evol. Microbiol.">
        <title>Complete genome sequence of Corynebacterium casei LMG S-19264T (=DSM 44701T), isolated from a smear-ripened cheese.</title>
        <authorList>
            <consortium name="US DOE Joint Genome Institute (JGI-PGF)"/>
            <person name="Walter F."/>
            <person name="Albersmeier A."/>
            <person name="Kalinowski J."/>
            <person name="Ruckert C."/>
        </authorList>
    </citation>
    <scope>NUCLEOTIDE SEQUENCE</scope>
    <source>
        <strain evidence="3">CGMCC 1.12919</strain>
    </source>
</reference>
<comment type="caution">
    <text evidence="3">The sequence shown here is derived from an EMBL/GenBank/DDBJ whole genome shotgun (WGS) entry which is preliminary data.</text>
</comment>